<dbReference type="Gramene" id="OQU79266">
    <property type="protein sequence ID" value="OQU79266"/>
    <property type="gene ID" value="SORBI_3008G121240"/>
</dbReference>
<reference evidence="3 4" key="1">
    <citation type="journal article" date="2009" name="Nature">
        <title>The Sorghum bicolor genome and the diversification of grasses.</title>
        <authorList>
            <person name="Paterson A.H."/>
            <person name="Bowers J.E."/>
            <person name="Bruggmann R."/>
            <person name="Dubchak I."/>
            <person name="Grimwood J."/>
            <person name="Gundlach H."/>
            <person name="Haberer G."/>
            <person name="Hellsten U."/>
            <person name="Mitros T."/>
            <person name="Poliakov A."/>
            <person name="Schmutz J."/>
            <person name="Spannagl M."/>
            <person name="Tang H."/>
            <person name="Wang X."/>
            <person name="Wicker T."/>
            <person name="Bharti A.K."/>
            <person name="Chapman J."/>
            <person name="Feltus F.A."/>
            <person name="Gowik U."/>
            <person name="Grigoriev I.V."/>
            <person name="Lyons E."/>
            <person name="Maher C.A."/>
            <person name="Martis M."/>
            <person name="Narechania A."/>
            <person name="Otillar R.P."/>
            <person name="Penning B.W."/>
            <person name="Salamov A.A."/>
            <person name="Wang Y."/>
            <person name="Zhang L."/>
            <person name="Carpita N.C."/>
            <person name="Freeling M."/>
            <person name="Gingle A.R."/>
            <person name="Hash C.T."/>
            <person name="Keller B."/>
            <person name="Klein P."/>
            <person name="Kresovich S."/>
            <person name="McCann M.C."/>
            <person name="Ming R."/>
            <person name="Peterson D.G."/>
            <person name="Mehboob-ur-Rahman"/>
            <person name="Ware D."/>
            <person name="Westhoff P."/>
            <person name="Mayer K.F."/>
            <person name="Messing J."/>
            <person name="Rokhsar D.S."/>
        </authorList>
    </citation>
    <scope>NUCLEOTIDE SEQUENCE [LARGE SCALE GENOMIC DNA]</scope>
    <source>
        <strain evidence="4">cv. BTx623</strain>
    </source>
</reference>
<evidence type="ECO:0000256" key="1">
    <source>
        <dbReference type="SAM" id="MobiDB-lite"/>
    </source>
</evidence>
<gene>
    <name evidence="3" type="ORF">SORBI_3008G121240</name>
</gene>
<keyword evidence="2" id="KW-0472">Membrane</keyword>
<dbReference type="InParanoid" id="A0A1Z5R7C8"/>
<dbReference type="AlphaFoldDB" id="A0A1Z5R7C8"/>
<feature type="compositionally biased region" description="Gly residues" evidence="1">
    <location>
        <begin position="18"/>
        <end position="29"/>
    </location>
</feature>
<feature type="transmembrane region" description="Helical" evidence="2">
    <location>
        <begin position="109"/>
        <end position="131"/>
    </location>
</feature>
<proteinExistence type="predicted"/>
<name>A0A1Z5R7C8_SORBI</name>
<dbReference type="Proteomes" id="UP000000768">
    <property type="component" value="Chromosome 8"/>
</dbReference>
<keyword evidence="2" id="KW-1133">Transmembrane helix</keyword>
<evidence type="ECO:0000313" key="3">
    <source>
        <dbReference type="EMBL" id="OQU79266.1"/>
    </source>
</evidence>
<keyword evidence="2" id="KW-0812">Transmembrane</keyword>
<evidence type="ECO:0000256" key="2">
    <source>
        <dbReference type="SAM" id="Phobius"/>
    </source>
</evidence>
<feature type="compositionally biased region" description="Low complexity" evidence="1">
    <location>
        <begin position="50"/>
        <end position="59"/>
    </location>
</feature>
<evidence type="ECO:0000313" key="4">
    <source>
        <dbReference type="Proteomes" id="UP000000768"/>
    </source>
</evidence>
<feature type="region of interest" description="Disordered" evidence="1">
    <location>
        <begin position="1"/>
        <end position="59"/>
    </location>
</feature>
<organism evidence="3 4">
    <name type="scientific">Sorghum bicolor</name>
    <name type="common">Sorghum</name>
    <name type="synonym">Sorghum vulgare</name>
    <dbReference type="NCBI Taxonomy" id="4558"/>
    <lineage>
        <taxon>Eukaryota</taxon>
        <taxon>Viridiplantae</taxon>
        <taxon>Streptophyta</taxon>
        <taxon>Embryophyta</taxon>
        <taxon>Tracheophyta</taxon>
        <taxon>Spermatophyta</taxon>
        <taxon>Magnoliopsida</taxon>
        <taxon>Liliopsida</taxon>
        <taxon>Poales</taxon>
        <taxon>Poaceae</taxon>
        <taxon>PACMAD clade</taxon>
        <taxon>Panicoideae</taxon>
        <taxon>Andropogonodae</taxon>
        <taxon>Andropogoneae</taxon>
        <taxon>Sorghinae</taxon>
        <taxon>Sorghum</taxon>
    </lineage>
</organism>
<accession>A0A1Z5R7C8</accession>
<reference evidence="4" key="2">
    <citation type="journal article" date="2018" name="Plant J.">
        <title>The Sorghum bicolor reference genome: improved assembly, gene annotations, a transcriptome atlas, and signatures of genome organization.</title>
        <authorList>
            <person name="McCormick R.F."/>
            <person name="Truong S.K."/>
            <person name="Sreedasyam A."/>
            <person name="Jenkins J."/>
            <person name="Shu S."/>
            <person name="Sims D."/>
            <person name="Kennedy M."/>
            <person name="Amirebrahimi M."/>
            <person name="Weers B.D."/>
            <person name="McKinley B."/>
            <person name="Mattison A."/>
            <person name="Morishige D.T."/>
            <person name="Grimwood J."/>
            <person name="Schmutz J."/>
            <person name="Mullet J.E."/>
        </authorList>
    </citation>
    <scope>NUCLEOTIDE SEQUENCE [LARGE SCALE GENOMIC DNA]</scope>
    <source>
        <strain evidence="4">cv. BTx623</strain>
    </source>
</reference>
<protein>
    <submittedName>
        <fullName evidence="3">Uncharacterized protein</fullName>
    </submittedName>
</protein>
<sequence>MEASRNQGNAGRVRSGIVIGGGGGSGGAGAVSEATRERDTQGAGTSTSVNPTRAAAARPTQANQGMQYCCPTQFTFGNGMLSHPASWQYCDPSSNAAWQMNFTETMKEIPVFTVIVNLCMIFWCMIPYFVICNLDQGNYFKLYICV</sequence>
<keyword evidence="4" id="KW-1185">Reference proteome</keyword>
<dbReference type="EMBL" id="CM000767">
    <property type="protein sequence ID" value="OQU79266.1"/>
    <property type="molecule type" value="Genomic_DNA"/>
</dbReference>